<dbReference type="AlphaFoldDB" id="A0A6A8GGJ9"/>
<evidence type="ECO:0000256" key="1">
    <source>
        <dbReference type="SAM" id="MobiDB-lite"/>
    </source>
</evidence>
<evidence type="ECO:0000313" key="3">
    <source>
        <dbReference type="Proteomes" id="UP000439022"/>
    </source>
</evidence>
<sequence length="55" mass="6256">MTETTKEMLRTDDDFVVMSLPWQEVIRVAHRRALEAKQEGEEPIVRADADTATPA</sequence>
<evidence type="ECO:0000313" key="2">
    <source>
        <dbReference type="EMBL" id="MRX22293.1"/>
    </source>
</evidence>
<protein>
    <submittedName>
        <fullName evidence="2">Uncharacterized protein</fullName>
    </submittedName>
</protein>
<keyword evidence="3" id="KW-1185">Reference proteome</keyword>
<feature type="compositionally biased region" description="Basic and acidic residues" evidence="1">
    <location>
        <begin position="34"/>
        <end position="49"/>
    </location>
</feature>
<feature type="region of interest" description="Disordered" evidence="1">
    <location>
        <begin position="34"/>
        <end position="55"/>
    </location>
</feature>
<comment type="caution">
    <text evidence="2">The sequence shown here is derived from an EMBL/GenBank/DDBJ whole genome shotgun (WGS) entry which is preliminary data.</text>
</comment>
<dbReference type="EMBL" id="WKJO01000001">
    <property type="protein sequence ID" value="MRX22293.1"/>
    <property type="molecule type" value="Genomic_DNA"/>
</dbReference>
<organism evidence="2 3">
    <name type="scientific">Haloferax litoreum</name>
    <dbReference type="NCBI Taxonomy" id="2666140"/>
    <lineage>
        <taxon>Archaea</taxon>
        <taxon>Methanobacteriati</taxon>
        <taxon>Methanobacteriota</taxon>
        <taxon>Stenosarchaea group</taxon>
        <taxon>Halobacteria</taxon>
        <taxon>Halobacteriales</taxon>
        <taxon>Haloferacaceae</taxon>
        <taxon>Haloferax</taxon>
    </lineage>
</organism>
<reference evidence="2 3" key="1">
    <citation type="submission" date="2019-11" db="EMBL/GenBank/DDBJ databases">
        <title>Whole genome sequence of Haloferax sp. MBLA0076.</title>
        <authorList>
            <person name="Seo M.-J."/>
            <person name="Cho E.-S."/>
        </authorList>
    </citation>
    <scope>NUCLEOTIDE SEQUENCE [LARGE SCALE GENOMIC DNA]</scope>
    <source>
        <strain evidence="2 3">MBLA0076</strain>
    </source>
</reference>
<gene>
    <name evidence="2" type="ORF">GJR96_10035</name>
</gene>
<proteinExistence type="predicted"/>
<dbReference type="Proteomes" id="UP000439022">
    <property type="component" value="Unassembled WGS sequence"/>
</dbReference>
<dbReference type="RefSeq" id="WP_154326209.1">
    <property type="nucleotide sequence ID" value="NZ_WKJO01000001.1"/>
</dbReference>
<accession>A0A6A8GGJ9</accession>
<name>A0A6A8GGJ9_9EURY</name>